<gene>
    <name evidence="1" type="ORF">VFH_VI171080</name>
</gene>
<name>A0AAV1BB62_VICFA</name>
<dbReference type="EMBL" id="OX451741">
    <property type="protein sequence ID" value="CAI8619447.1"/>
    <property type="molecule type" value="Genomic_DNA"/>
</dbReference>
<reference evidence="1 2" key="1">
    <citation type="submission" date="2023-01" db="EMBL/GenBank/DDBJ databases">
        <authorList>
            <person name="Kreplak J."/>
        </authorList>
    </citation>
    <scope>NUCLEOTIDE SEQUENCE [LARGE SCALE GENOMIC DNA]</scope>
</reference>
<evidence type="ECO:0000313" key="2">
    <source>
        <dbReference type="Proteomes" id="UP001157006"/>
    </source>
</evidence>
<accession>A0AAV1BB62</accession>
<keyword evidence="2" id="KW-1185">Reference proteome</keyword>
<protein>
    <submittedName>
        <fullName evidence="1">Uncharacterized protein</fullName>
    </submittedName>
</protein>
<dbReference type="Proteomes" id="UP001157006">
    <property type="component" value="Chromosome 6"/>
</dbReference>
<sequence length="168" mass="19277">MSGIMSPPIIKQPQPPLIIYIDGMPLYMHTHIERVMDVWSNGNCEYHVVSGLLDKGEENHTLVRQTLISELTVHSELYTRLYVTTEKFNKVHHALSPSVTVCAPVDKWMGFPEMDHLIASAYESVCIDLTRYGFSETFFLYRLPRLKIHSAASRVLGTLDHTILFRFI</sequence>
<organism evidence="1 2">
    <name type="scientific">Vicia faba</name>
    <name type="common">Broad bean</name>
    <name type="synonym">Faba vulgaris</name>
    <dbReference type="NCBI Taxonomy" id="3906"/>
    <lineage>
        <taxon>Eukaryota</taxon>
        <taxon>Viridiplantae</taxon>
        <taxon>Streptophyta</taxon>
        <taxon>Embryophyta</taxon>
        <taxon>Tracheophyta</taxon>
        <taxon>Spermatophyta</taxon>
        <taxon>Magnoliopsida</taxon>
        <taxon>eudicotyledons</taxon>
        <taxon>Gunneridae</taxon>
        <taxon>Pentapetalae</taxon>
        <taxon>rosids</taxon>
        <taxon>fabids</taxon>
        <taxon>Fabales</taxon>
        <taxon>Fabaceae</taxon>
        <taxon>Papilionoideae</taxon>
        <taxon>50 kb inversion clade</taxon>
        <taxon>NPAAA clade</taxon>
        <taxon>Hologalegina</taxon>
        <taxon>IRL clade</taxon>
        <taxon>Fabeae</taxon>
        <taxon>Vicia</taxon>
    </lineage>
</organism>
<evidence type="ECO:0000313" key="1">
    <source>
        <dbReference type="EMBL" id="CAI8619447.1"/>
    </source>
</evidence>
<proteinExistence type="predicted"/>
<dbReference type="AlphaFoldDB" id="A0AAV1BB62"/>